<dbReference type="AlphaFoldDB" id="A0AAD4ZTT7"/>
<name>A0AAD4ZTT7_PRUDU</name>
<protein>
    <submittedName>
        <fullName evidence="1">Uncharacterized protein</fullName>
    </submittedName>
</protein>
<organism evidence="1 2">
    <name type="scientific">Prunus dulcis</name>
    <name type="common">Almond</name>
    <name type="synonym">Amygdalus dulcis</name>
    <dbReference type="NCBI Taxonomy" id="3755"/>
    <lineage>
        <taxon>Eukaryota</taxon>
        <taxon>Viridiplantae</taxon>
        <taxon>Streptophyta</taxon>
        <taxon>Embryophyta</taxon>
        <taxon>Tracheophyta</taxon>
        <taxon>Spermatophyta</taxon>
        <taxon>Magnoliopsida</taxon>
        <taxon>eudicotyledons</taxon>
        <taxon>Gunneridae</taxon>
        <taxon>Pentapetalae</taxon>
        <taxon>rosids</taxon>
        <taxon>fabids</taxon>
        <taxon>Rosales</taxon>
        <taxon>Rosaceae</taxon>
        <taxon>Amygdaloideae</taxon>
        <taxon>Amygdaleae</taxon>
        <taxon>Prunus</taxon>
    </lineage>
</organism>
<gene>
    <name evidence="1" type="ORF">L3X38_007043</name>
</gene>
<reference evidence="1 2" key="1">
    <citation type="journal article" date="2022" name="G3 (Bethesda)">
        <title>Whole-genome sequence and methylome profiling of the almond [Prunus dulcis (Mill.) D.A. Webb] cultivar 'Nonpareil'.</title>
        <authorList>
            <person name="D'Amico-Willman K.M."/>
            <person name="Ouma W.Z."/>
            <person name="Meulia T."/>
            <person name="Sideli G.M."/>
            <person name="Gradziel T.M."/>
            <person name="Fresnedo-Ramirez J."/>
        </authorList>
    </citation>
    <scope>NUCLEOTIDE SEQUENCE [LARGE SCALE GENOMIC DNA]</scope>
    <source>
        <strain evidence="1">Clone GOH B32 T37-40</strain>
    </source>
</reference>
<dbReference type="EMBL" id="JAJFAZ020000001">
    <property type="protein sequence ID" value="KAI5354148.1"/>
    <property type="molecule type" value="Genomic_DNA"/>
</dbReference>
<dbReference type="Proteomes" id="UP001054821">
    <property type="component" value="Chromosome 1"/>
</dbReference>
<sequence>MQIDAYVKRVNSVVDQHRGGNVEQFRVYIDLVDERYKSSTGRWLHFAAKRRVQKLELFVSRNDKYDANMELSYTSCLQNLHGVLGTGGGLGSPLKHLCGSPESVNLCPCRYSCLKFLKSIDVRSNRMTAELLSASCLTVYFLNEYHCWVRSQVT</sequence>
<proteinExistence type="predicted"/>
<keyword evidence="2" id="KW-1185">Reference proteome</keyword>
<comment type="caution">
    <text evidence="1">The sequence shown here is derived from an EMBL/GenBank/DDBJ whole genome shotgun (WGS) entry which is preliminary data.</text>
</comment>
<accession>A0AAD4ZTT7</accession>
<evidence type="ECO:0000313" key="1">
    <source>
        <dbReference type="EMBL" id="KAI5354148.1"/>
    </source>
</evidence>
<evidence type="ECO:0000313" key="2">
    <source>
        <dbReference type="Proteomes" id="UP001054821"/>
    </source>
</evidence>